<dbReference type="Proteomes" id="UP000658382">
    <property type="component" value="Unassembled WGS sequence"/>
</dbReference>
<comment type="caution">
    <text evidence="1">The sequence shown here is derived from an EMBL/GenBank/DDBJ whole genome shotgun (WGS) entry which is preliminary data.</text>
</comment>
<reference evidence="1" key="2">
    <citation type="submission" date="2020-09" db="EMBL/GenBank/DDBJ databases">
        <authorList>
            <person name="Sun Q."/>
            <person name="Ohkuma M."/>
        </authorList>
    </citation>
    <scope>NUCLEOTIDE SEQUENCE</scope>
    <source>
        <strain evidence="1">JCM 12580</strain>
    </source>
</reference>
<dbReference type="RefSeq" id="WP_188634285.1">
    <property type="nucleotide sequence ID" value="NZ_BMNQ01000087.1"/>
</dbReference>
<sequence length="276" mass="32807">MNVTDRTLQNKAKNHKKLFEKYWIESNHLYFNGAHFYLAFYQRFNSTKIVILTVESDISNKVYKEAFEWLVILMNRMSATREIGTERKNINMKGFYKTRSFLNEALVKAGLSDYESNVLQECLQSMNTAISLQNRMIELMDEFEHYREAKEKQGSQYTIQNIEHVHDLHAEMDYIQFTQGQTSYKSIDYFASLYDIISQNKTFSRLANAEIKQYIRQFSQGKEKLKTSLDQATYVDDLETLSKEEFIKTVQRDYLKRQKESTKTLIKDLRYPKLSR</sequence>
<evidence type="ECO:0000313" key="1">
    <source>
        <dbReference type="EMBL" id="GGK08624.1"/>
    </source>
</evidence>
<proteinExistence type="predicted"/>
<evidence type="ECO:0000313" key="2">
    <source>
        <dbReference type="Proteomes" id="UP000658382"/>
    </source>
</evidence>
<protein>
    <submittedName>
        <fullName evidence="1">Uncharacterized protein</fullName>
    </submittedName>
</protein>
<name>A0A917Q300_9BACI</name>
<organism evidence="1 2">
    <name type="scientific">Lentibacillus kapialis</name>
    <dbReference type="NCBI Taxonomy" id="340214"/>
    <lineage>
        <taxon>Bacteria</taxon>
        <taxon>Bacillati</taxon>
        <taxon>Bacillota</taxon>
        <taxon>Bacilli</taxon>
        <taxon>Bacillales</taxon>
        <taxon>Bacillaceae</taxon>
        <taxon>Lentibacillus</taxon>
    </lineage>
</organism>
<dbReference type="EMBL" id="BMNQ01000087">
    <property type="protein sequence ID" value="GGK08624.1"/>
    <property type="molecule type" value="Genomic_DNA"/>
</dbReference>
<accession>A0A917Q300</accession>
<keyword evidence="2" id="KW-1185">Reference proteome</keyword>
<reference evidence="1" key="1">
    <citation type="journal article" date="2014" name="Int. J. Syst. Evol. Microbiol.">
        <title>Complete genome sequence of Corynebacterium casei LMG S-19264T (=DSM 44701T), isolated from a smear-ripened cheese.</title>
        <authorList>
            <consortium name="US DOE Joint Genome Institute (JGI-PGF)"/>
            <person name="Walter F."/>
            <person name="Albersmeier A."/>
            <person name="Kalinowski J."/>
            <person name="Ruckert C."/>
        </authorList>
    </citation>
    <scope>NUCLEOTIDE SEQUENCE</scope>
    <source>
        <strain evidence="1">JCM 12580</strain>
    </source>
</reference>
<gene>
    <name evidence="1" type="ORF">GCM10007063_33800</name>
</gene>
<dbReference type="AlphaFoldDB" id="A0A917Q300"/>